<reference evidence="1 2" key="7">
    <citation type="journal article" date="2000" name="Virology">
        <title>Characterization of a beta-1,3-glucanase encoded by chlorella virus PBCV-1.</title>
        <authorList>
            <person name="Sun L."/>
            <person name="Gurnon J.R."/>
            <person name="Adams B.J."/>
            <person name="Graves M.V."/>
            <person name="Van Etten J.L."/>
        </authorList>
    </citation>
    <scope>NUCLEOTIDE SEQUENCE [LARGE SCALE GENOMIC DNA]</scope>
</reference>
<dbReference type="KEGG" id="vg:918211"/>
<reference evidence="1 2" key="5">
    <citation type="journal article" date="1997" name="Virology">
        <title>Analysis of 74 kb of DNA located at the right end of the 330-kb chlorella virus PBCV-1 genome.</title>
        <authorList>
            <person name="Li Y."/>
            <person name="Lu Z."/>
            <person name="Sun L."/>
            <person name="Ropp S."/>
            <person name="Kutish G.F."/>
            <person name="Rock D.L."/>
            <person name="Van Etten J.L."/>
        </authorList>
    </citation>
    <scope>NUCLEOTIDE SEQUENCE [LARGE SCALE GENOMIC DNA]</scope>
</reference>
<dbReference type="GeneID" id="918211"/>
<accession>Q98516</accession>
<gene>
    <name evidence="1" type="primary">a466L</name>
</gene>
<reference evidence="1 2" key="8">
    <citation type="journal article" date="2010" name="J. Virol.">
        <title>Microarray analysis of Paramecium bursaria chlorella virus 1 transcription.</title>
        <authorList>
            <person name="Yanai-Balser G.M."/>
            <person name="Duncan G.A."/>
            <person name="Eudy J.D."/>
            <person name="Wang D."/>
            <person name="Li X."/>
            <person name="Agarkova I.V."/>
            <person name="Dunigan D.D."/>
            <person name="Van Etten J.L."/>
        </authorList>
    </citation>
    <scope>NUCLEOTIDE SEQUENCE [LARGE SCALE GENOMIC DNA]</scope>
</reference>
<dbReference type="OrthoDB" id="28581at10239"/>
<reference evidence="1 2" key="2">
    <citation type="journal article" date="1995" name="Virology">
        <title>Analysis of 43 kb of the Chlorella virus PBCV-1 330-kb genome: map positions 45 to 88.</title>
        <authorList>
            <person name="Li Y."/>
            <person name="Lu Z."/>
            <person name="Burbank D.E."/>
            <person name="Kutish G.F."/>
            <person name="Rock D.L."/>
            <person name="Van Etten J.L."/>
        </authorList>
    </citation>
    <scope>NUCLEOTIDE SEQUENCE [LARGE SCALE GENOMIC DNA]</scope>
</reference>
<reference evidence="1 2" key="1">
    <citation type="journal article" date="1995" name="Virology">
        <title>Analysis of 45 kb of DNA located at the left end of the chlorella virus PBCV-1 genome.</title>
        <authorList>
            <person name="Lu Z."/>
            <person name="Li Y."/>
            <person name="Zhang Y."/>
            <person name="Kutish G.F."/>
            <person name="Rock D.L."/>
            <person name="Van Etten J.L."/>
        </authorList>
    </citation>
    <scope>NUCLEOTIDE SEQUENCE [LARGE SCALE GENOMIC DNA]</scope>
</reference>
<organism evidence="1 2">
    <name type="scientific">Paramecium bursaria Chlorella virus 1</name>
    <name type="common">PBCV-1</name>
    <dbReference type="NCBI Taxonomy" id="10506"/>
    <lineage>
        <taxon>Viruses</taxon>
        <taxon>Varidnaviria</taxon>
        <taxon>Bamfordvirae</taxon>
        <taxon>Nucleocytoviricota</taxon>
        <taxon>Megaviricetes</taxon>
        <taxon>Algavirales</taxon>
        <taxon>Phycodnaviridae</taxon>
        <taxon>Chlorovirus</taxon>
        <taxon>Chlorovirus vanettense</taxon>
    </lineage>
</organism>
<dbReference type="EMBL" id="JF411744">
    <property type="protein sequence ID" value="AAC96833.1"/>
    <property type="molecule type" value="Genomic_DNA"/>
</dbReference>
<name>Q98516_PBCV1</name>
<reference evidence="1 2" key="6">
    <citation type="journal article" date="1999" name="Virology">
        <title>Chlorella virus PBCV-1 encodes a functional homospermidine synthase.</title>
        <authorList>
            <person name="Kaiser A."/>
            <person name="Vollmert M."/>
            <person name="Tholl D."/>
            <person name="Graves M.V."/>
            <person name="Gurnon J.R."/>
            <person name="Xing W."/>
            <person name="Lisec A.D."/>
            <person name="Nickerson K.W."/>
            <person name="Van Etten J.L."/>
        </authorList>
    </citation>
    <scope>NUCLEOTIDE SEQUENCE [LARGE SCALE GENOMIC DNA]</scope>
</reference>
<evidence type="ECO:0000313" key="1">
    <source>
        <dbReference type="EMBL" id="AAC96833.1"/>
    </source>
</evidence>
<reference evidence="1 2" key="3">
    <citation type="journal article" date="1996" name="Virology">
        <title>Analysis of 94 kb of the chlorella virus PBCV-1 330-kb genome: map positions 88 to 182.</title>
        <authorList>
            <person name="Lu Z."/>
            <person name="Li Y."/>
            <person name="Que Q."/>
            <person name="Kutish G.F."/>
            <person name="Rock D.L."/>
            <person name="Van Etten J.L."/>
        </authorList>
    </citation>
    <scope>NUCLEOTIDE SEQUENCE [LARGE SCALE GENOMIC DNA]</scope>
</reference>
<proteinExistence type="predicted"/>
<sequence length="91" mass="10518">MIWCAYHFKEHVLIDYDFYLFARARYCFFQYSGSSRGGFPVFMLTRECAFTVHANSVSLDCKSFAPNFVISSIFVKPLQQPVQGKMNGKLL</sequence>
<dbReference type="RefSeq" id="NP_048822.1">
    <property type="nucleotide sequence ID" value="NC_000852.5"/>
</dbReference>
<evidence type="ECO:0000313" key="2">
    <source>
        <dbReference type="Proteomes" id="UP000000862"/>
    </source>
</evidence>
<dbReference type="PIR" id="T17968">
    <property type="entry name" value="T17968"/>
</dbReference>
<protein>
    <submittedName>
        <fullName evidence="1">Uncharacterized protein</fullName>
    </submittedName>
</protein>
<keyword evidence="2" id="KW-1185">Reference proteome</keyword>
<reference evidence="1 2" key="4">
    <citation type="journal article" date="1996" name="Virology">
        <title>Analysis of 76 kb of the chlorella virus PBCV-1 330-kb genome: map positions 182 to 258.</title>
        <authorList>
            <person name="Kutish G.F."/>
            <person name="Li Y."/>
            <person name="Lu Z."/>
            <person name="Furuta M."/>
            <person name="Rock D.L."/>
            <person name="Van Etten J.L."/>
        </authorList>
    </citation>
    <scope>NUCLEOTIDE SEQUENCE [LARGE SCALE GENOMIC DNA]</scope>
</reference>
<dbReference type="Proteomes" id="UP000000862">
    <property type="component" value="Segment"/>
</dbReference>
<organismHost>
    <name type="scientific">Chlorella</name>
    <dbReference type="NCBI Taxonomy" id="3071"/>
</organismHost>